<dbReference type="Proteomes" id="UP000325641">
    <property type="component" value="Chromosome"/>
</dbReference>
<dbReference type="RefSeq" id="WP_151644867.1">
    <property type="nucleotide sequence ID" value="NZ_CP044543.1"/>
</dbReference>
<dbReference type="OrthoDB" id="9773927at2"/>
<name>A0A5P6P415_9BRAD</name>
<evidence type="ECO:0000313" key="1">
    <source>
        <dbReference type="EMBL" id="QFI73050.1"/>
    </source>
</evidence>
<accession>A0A5P6P415</accession>
<gene>
    <name evidence="1" type="ORF">F8237_11970</name>
</gene>
<organism evidence="1 2">
    <name type="scientific">Bradyrhizobium betae</name>
    <dbReference type="NCBI Taxonomy" id="244734"/>
    <lineage>
        <taxon>Bacteria</taxon>
        <taxon>Pseudomonadati</taxon>
        <taxon>Pseudomonadota</taxon>
        <taxon>Alphaproteobacteria</taxon>
        <taxon>Hyphomicrobiales</taxon>
        <taxon>Nitrobacteraceae</taxon>
        <taxon>Bradyrhizobium</taxon>
    </lineage>
</organism>
<dbReference type="EMBL" id="CP044543">
    <property type="protein sequence ID" value="QFI73050.1"/>
    <property type="molecule type" value="Genomic_DNA"/>
</dbReference>
<proteinExistence type="predicted"/>
<sequence length="157" mass="17189">MSADPGAPQRLLALADRVGLQRPVGQALWLASELLDMPLDAVTRDALANDRTVRKLSEVALDTIMTGDGATELEETALGTTRVRLSHFALGRGWRHWRTQALLALASGEDLKLIRLPKHLAFAYALLRPVSWAIRKATALKVAGARPSARHDERAVR</sequence>
<protein>
    <submittedName>
        <fullName evidence="1">Uncharacterized protein</fullName>
    </submittedName>
</protein>
<dbReference type="AlphaFoldDB" id="A0A5P6P415"/>
<reference evidence="2" key="1">
    <citation type="submission" date="2019-10" db="EMBL/GenBank/DDBJ databases">
        <title>Complete Genome Sequence of Bradyrhizobium betae type strain PL7HG1T.</title>
        <authorList>
            <person name="Bromfield E.S.P."/>
            <person name="Cloutier S."/>
        </authorList>
    </citation>
    <scope>NUCLEOTIDE SEQUENCE [LARGE SCALE GENOMIC DNA]</scope>
    <source>
        <strain evidence="2">PL7HG1</strain>
    </source>
</reference>
<evidence type="ECO:0000313" key="2">
    <source>
        <dbReference type="Proteomes" id="UP000325641"/>
    </source>
</evidence>
<dbReference type="KEGG" id="bbet:F8237_11970"/>